<sequence>MTLPLSWPRVVALHLGPGLAGLAVFVAVAPVLAAADLPPVWAMYAAVLLVLAPLELYLVRRLRGGRDEPDTRWPRPGRLLRLLAPTLAVAALAPGLVQWLEPGLHDLVPLPSWWRLDPVVAGAGRPGWQTAVTVTGWLVCFVVVGPVVEELYFRGVLLHRLPTTRPAVAGAVLFALYHLWQPYAWLTVAVFALPLAVVARRPRGLVVAASTHVLVNLVAFVVLAVGAVHR</sequence>
<feature type="transmembrane region" description="Helical" evidence="1">
    <location>
        <begin position="79"/>
        <end position="100"/>
    </location>
</feature>
<feature type="transmembrane region" description="Helical" evidence="1">
    <location>
        <begin position="128"/>
        <end position="148"/>
    </location>
</feature>
<reference evidence="3 4" key="1">
    <citation type="submission" date="2017-03" db="EMBL/GenBank/DDBJ databases">
        <title>Whole genome sequence of Micromonospora wenchangensis, isolated from mangrove soil.</title>
        <authorList>
            <person name="Yang H."/>
        </authorList>
    </citation>
    <scope>NUCLEOTIDE SEQUENCE [LARGE SCALE GENOMIC DNA]</scope>
    <source>
        <strain evidence="3 4">CCTCC AA 2012002</strain>
    </source>
</reference>
<name>A0A246RM13_9ACTN</name>
<protein>
    <recommendedName>
        <fullName evidence="2">CAAX prenyl protease 2/Lysostaphin resistance protein A-like domain-containing protein</fullName>
    </recommendedName>
</protein>
<dbReference type="AlphaFoldDB" id="A0A246RM13"/>
<dbReference type="GO" id="GO:0080120">
    <property type="term" value="P:CAAX-box protein maturation"/>
    <property type="evidence" value="ECO:0007669"/>
    <property type="project" value="UniProtKB-ARBA"/>
</dbReference>
<keyword evidence="1" id="KW-0472">Membrane</keyword>
<feature type="domain" description="CAAX prenyl protease 2/Lysostaphin resistance protein A-like" evidence="2">
    <location>
        <begin position="135"/>
        <end position="218"/>
    </location>
</feature>
<evidence type="ECO:0000256" key="1">
    <source>
        <dbReference type="SAM" id="Phobius"/>
    </source>
</evidence>
<keyword evidence="4" id="KW-1185">Reference proteome</keyword>
<proteinExistence type="predicted"/>
<dbReference type="GO" id="GO:0004175">
    <property type="term" value="F:endopeptidase activity"/>
    <property type="evidence" value="ECO:0007669"/>
    <property type="project" value="UniProtKB-ARBA"/>
</dbReference>
<comment type="caution">
    <text evidence="3">The sequence shown here is derived from an EMBL/GenBank/DDBJ whole genome shotgun (WGS) entry which is preliminary data.</text>
</comment>
<dbReference type="InterPro" id="IPR003675">
    <property type="entry name" value="Rce1/LyrA-like_dom"/>
</dbReference>
<dbReference type="Proteomes" id="UP000197174">
    <property type="component" value="Unassembled WGS sequence"/>
</dbReference>
<dbReference type="EMBL" id="MZMV01000020">
    <property type="protein sequence ID" value="OWV07526.1"/>
    <property type="molecule type" value="Genomic_DNA"/>
</dbReference>
<organism evidence="3 4">
    <name type="scientific">Micromonospora wenchangensis</name>
    <dbReference type="NCBI Taxonomy" id="1185415"/>
    <lineage>
        <taxon>Bacteria</taxon>
        <taxon>Bacillati</taxon>
        <taxon>Actinomycetota</taxon>
        <taxon>Actinomycetes</taxon>
        <taxon>Micromonosporales</taxon>
        <taxon>Micromonosporaceae</taxon>
        <taxon>Micromonospora</taxon>
    </lineage>
</organism>
<dbReference type="OrthoDB" id="3287735at2"/>
<feature type="transmembrane region" description="Helical" evidence="1">
    <location>
        <begin position="12"/>
        <end position="35"/>
    </location>
</feature>
<evidence type="ECO:0000313" key="4">
    <source>
        <dbReference type="Proteomes" id="UP000197174"/>
    </source>
</evidence>
<accession>A0A246RM13</accession>
<feature type="transmembrane region" description="Helical" evidence="1">
    <location>
        <begin position="41"/>
        <end position="59"/>
    </location>
</feature>
<evidence type="ECO:0000313" key="3">
    <source>
        <dbReference type="EMBL" id="OWV07526.1"/>
    </source>
</evidence>
<feature type="transmembrane region" description="Helical" evidence="1">
    <location>
        <begin position="206"/>
        <end position="228"/>
    </location>
</feature>
<gene>
    <name evidence="3" type="ORF">B5D80_14210</name>
</gene>
<keyword evidence="1" id="KW-1133">Transmembrane helix</keyword>
<dbReference type="Pfam" id="PF02517">
    <property type="entry name" value="Rce1-like"/>
    <property type="match status" value="1"/>
</dbReference>
<dbReference type="RefSeq" id="WP_158224173.1">
    <property type="nucleotide sequence ID" value="NZ_CBDRBW010000011.1"/>
</dbReference>
<keyword evidence="1" id="KW-0812">Transmembrane</keyword>
<evidence type="ECO:0000259" key="2">
    <source>
        <dbReference type="Pfam" id="PF02517"/>
    </source>
</evidence>